<evidence type="ECO:0000313" key="4">
    <source>
        <dbReference type="Proteomes" id="UP000193920"/>
    </source>
</evidence>
<comment type="caution">
    <text evidence="3">The sequence shown here is derived from an EMBL/GenBank/DDBJ whole genome shotgun (WGS) entry which is preliminary data.</text>
</comment>
<evidence type="ECO:0000256" key="1">
    <source>
        <dbReference type="SAM" id="MobiDB-lite"/>
    </source>
</evidence>
<feature type="region of interest" description="Disordered" evidence="1">
    <location>
        <begin position="472"/>
        <end position="667"/>
    </location>
</feature>
<keyword evidence="4" id="KW-1185">Reference proteome</keyword>
<evidence type="ECO:0000313" key="3">
    <source>
        <dbReference type="EMBL" id="ORY48755.1"/>
    </source>
</evidence>
<dbReference type="OrthoDB" id="545063at2759"/>
<feature type="region of interest" description="Disordered" evidence="1">
    <location>
        <begin position="202"/>
        <end position="228"/>
    </location>
</feature>
<feature type="compositionally biased region" description="Basic and acidic residues" evidence="1">
    <location>
        <begin position="293"/>
        <end position="321"/>
    </location>
</feature>
<dbReference type="Pfam" id="PF08190">
    <property type="entry name" value="PIH1"/>
    <property type="match status" value="1"/>
</dbReference>
<feature type="region of interest" description="Disordered" evidence="1">
    <location>
        <begin position="340"/>
        <end position="359"/>
    </location>
</feature>
<name>A0A1Y2CQX4_9FUNG</name>
<feature type="compositionally biased region" description="Basic and acidic residues" evidence="1">
    <location>
        <begin position="569"/>
        <end position="588"/>
    </location>
</feature>
<dbReference type="EMBL" id="MCOG01000101">
    <property type="protein sequence ID" value="ORY48755.1"/>
    <property type="molecule type" value="Genomic_DNA"/>
</dbReference>
<feature type="compositionally biased region" description="Basic and acidic residues" evidence="1">
    <location>
        <begin position="725"/>
        <end position="738"/>
    </location>
</feature>
<feature type="compositionally biased region" description="Basic and acidic residues" evidence="1">
    <location>
        <begin position="472"/>
        <end position="551"/>
    </location>
</feature>
<reference evidence="3 4" key="1">
    <citation type="submission" date="2016-08" db="EMBL/GenBank/DDBJ databases">
        <title>A Parts List for Fungal Cellulosomes Revealed by Comparative Genomics.</title>
        <authorList>
            <consortium name="DOE Joint Genome Institute"/>
            <person name="Haitjema C.H."/>
            <person name="Gilmore S.P."/>
            <person name="Henske J.K."/>
            <person name="Solomon K.V."/>
            <person name="De Groot R."/>
            <person name="Kuo A."/>
            <person name="Mondo S.J."/>
            <person name="Salamov A.A."/>
            <person name="Labutti K."/>
            <person name="Zhao Z."/>
            <person name="Chiniquy J."/>
            <person name="Barry K."/>
            <person name="Brewer H.M."/>
            <person name="Purvine S.O."/>
            <person name="Wright A.T."/>
            <person name="Boxma B."/>
            <person name="Van Alen T."/>
            <person name="Hackstein J.H."/>
            <person name="Baker S.E."/>
            <person name="Grigoriev I.V."/>
            <person name="O'Malley M.A."/>
        </authorList>
    </citation>
    <scope>NUCLEOTIDE SEQUENCE [LARGE SCALE GENOMIC DNA]</scope>
    <source>
        <strain evidence="3 4">G1</strain>
    </source>
</reference>
<feature type="compositionally biased region" description="Basic and acidic residues" evidence="1">
    <location>
        <begin position="346"/>
        <end position="359"/>
    </location>
</feature>
<sequence>MDFDATKIPPNLNDMARNLWSQLDSMAKNNPRGYKELMSKIEEEAKKTLIPVLPTIEPCFSIKLEGTIISGSKVHYINFCKCNAVEESTKENDGGIPIVVREEDGKRKYRKYGRTFHVYDVSFNENILKRAEADPFFKRNLIFMAINCVEQVFNISFKKDFTVTEEKYNGTFIHGHTSREGQPMPKLSQEEVNELLKNASSILNQTEEKDGKEKKNKNKKNTTEKPINMTPESILKEHKTYQEEMKENENNDKINPEIESTMEKLFFSDEKKEDSKDSKNSKKIVEEMTEIIPESKKTEHISEEAVKSSSDTKNEKKEEQKNQFIELEGNGIPKIIDLLDDYSNQKQKDQNENKKEISEAESKIFDFLKDFDDHTGSKITELDESNNEVPPSKIEELSVETPSKIEEIKEETPAKTEKLKENKSVKIEELNDNVTKKMEELKIDDIKEKISSKIEELKEGELPEIIEELHEKSDKLKNDDSNKINEIKEEKPNIEELEEEKLQSEKPKIDETQKEGKNDVTPKIEEISHDQYLKESIDESDTTPKVEEPSHTEPIIEEPPTQNTNESSDTEKFKDKEEHTPIIEEITHETMMFSNIKEETNNDNSSPRIEDVTHDEEISSKLSNNEENDDEVIPKIEEPPHCDETTPIVEEPIQTTEDTPIDGNLPRHDSTPIIEEIIHKNEPISAFTDLNEKTEKILNDEKEKDIISDPGTKDENNNETLSTNKNEEISKHEINNQNNDKVEKIESILDKKINEEKLEKKDEIHFKTITLPEKEKPKYLLKTTEHYFYIKIKLPKLKLIKTLKWNFSNCEADEQRPETEKWLKVNSPEYDLHIRIDMECLDPNSTHVSFAKSTKTLVFRFNRKLNE</sequence>
<feature type="compositionally biased region" description="Basic and acidic residues" evidence="1">
    <location>
        <begin position="702"/>
        <end position="716"/>
    </location>
</feature>
<dbReference type="STRING" id="1754190.A0A1Y2CQX4"/>
<dbReference type="AlphaFoldDB" id="A0A1Y2CQX4"/>
<protein>
    <recommendedName>
        <fullName evidence="2">PIH1 N-terminal domain-containing protein</fullName>
    </recommendedName>
</protein>
<dbReference type="InterPro" id="IPR012981">
    <property type="entry name" value="PIH1_N"/>
</dbReference>
<feature type="region of interest" description="Disordered" evidence="1">
    <location>
        <begin position="377"/>
        <end position="403"/>
    </location>
</feature>
<organism evidence="3 4">
    <name type="scientific">Neocallimastix californiae</name>
    <dbReference type="NCBI Taxonomy" id="1754190"/>
    <lineage>
        <taxon>Eukaryota</taxon>
        <taxon>Fungi</taxon>
        <taxon>Fungi incertae sedis</taxon>
        <taxon>Chytridiomycota</taxon>
        <taxon>Chytridiomycota incertae sedis</taxon>
        <taxon>Neocallimastigomycetes</taxon>
        <taxon>Neocallimastigales</taxon>
        <taxon>Neocallimastigaceae</taxon>
        <taxon>Neocallimastix</taxon>
    </lineage>
</organism>
<gene>
    <name evidence="3" type="ORF">LY90DRAFT_670967</name>
</gene>
<feature type="region of interest" description="Disordered" evidence="1">
    <location>
        <begin position="702"/>
        <end position="738"/>
    </location>
</feature>
<feature type="region of interest" description="Disordered" evidence="1">
    <location>
        <begin position="266"/>
        <end position="330"/>
    </location>
</feature>
<accession>A0A1Y2CQX4</accession>
<feature type="compositionally biased region" description="Basic and acidic residues" evidence="1">
    <location>
        <begin position="632"/>
        <end position="644"/>
    </location>
</feature>
<feature type="domain" description="PIH1 N-terminal" evidence="2">
    <location>
        <begin position="30"/>
        <end position="171"/>
    </location>
</feature>
<proteinExistence type="predicted"/>
<feature type="compositionally biased region" description="Basic and acidic residues" evidence="1">
    <location>
        <begin position="266"/>
        <end position="286"/>
    </location>
</feature>
<feature type="compositionally biased region" description="Basic and acidic residues" evidence="1">
    <location>
        <begin position="608"/>
        <end position="619"/>
    </location>
</feature>
<evidence type="ECO:0000259" key="2">
    <source>
        <dbReference type="Pfam" id="PF08190"/>
    </source>
</evidence>
<dbReference type="Proteomes" id="UP000193920">
    <property type="component" value="Unassembled WGS sequence"/>
</dbReference>